<proteinExistence type="predicted"/>
<reference evidence="1" key="1">
    <citation type="submission" date="2021-09" db="EMBL/GenBank/DDBJ databases">
        <authorList>
            <consortium name="AG Swart"/>
            <person name="Singh M."/>
            <person name="Singh A."/>
            <person name="Seah K."/>
            <person name="Emmerich C."/>
        </authorList>
    </citation>
    <scope>NUCLEOTIDE SEQUENCE</scope>
    <source>
        <strain evidence="1">ATCC30299</strain>
    </source>
</reference>
<evidence type="ECO:0000313" key="2">
    <source>
        <dbReference type="Proteomes" id="UP001162131"/>
    </source>
</evidence>
<dbReference type="EMBL" id="CAJZBQ010000060">
    <property type="protein sequence ID" value="CAG9335135.1"/>
    <property type="molecule type" value="Genomic_DNA"/>
</dbReference>
<accession>A0AAU9KAR2</accession>
<dbReference type="AlphaFoldDB" id="A0AAU9KAR2"/>
<gene>
    <name evidence="1" type="ORF">BSTOLATCC_MIC62725</name>
</gene>
<protein>
    <submittedName>
        <fullName evidence="1">Uncharacterized protein</fullName>
    </submittedName>
</protein>
<comment type="caution">
    <text evidence="1">The sequence shown here is derived from an EMBL/GenBank/DDBJ whole genome shotgun (WGS) entry which is preliminary data.</text>
</comment>
<keyword evidence="2" id="KW-1185">Reference proteome</keyword>
<sequence>MANFLAKILQQQKSIPNLVKMASFFFKKQIFAKLAKRGKKWHAFANIYFLKNCHFFVISFYLPKKKLSHIFIKKSEPSAKNQFLVSIQESLECEFRPYFDLLGDESEDEKLLTPPPLREWTKPLEKSPFFAQKPTLREWTKIFLIEKNFYGKKFWHINDN</sequence>
<evidence type="ECO:0000313" key="1">
    <source>
        <dbReference type="EMBL" id="CAG9335135.1"/>
    </source>
</evidence>
<name>A0AAU9KAR2_9CILI</name>
<dbReference type="Proteomes" id="UP001162131">
    <property type="component" value="Unassembled WGS sequence"/>
</dbReference>
<organism evidence="1 2">
    <name type="scientific">Blepharisma stoltei</name>
    <dbReference type="NCBI Taxonomy" id="1481888"/>
    <lineage>
        <taxon>Eukaryota</taxon>
        <taxon>Sar</taxon>
        <taxon>Alveolata</taxon>
        <taxon>Ciliophora</taxon>
        <taxon>Postciliodesmatophora</taxon>
        <taxon>Heterotrichea</taxon>
        <taxon>Heterotrichida</taxon>
        <taxon>Blepharismidae</taxon>
        <taxon>Blepharisma</taxon>
    </lineage>
</organism>